<dbReference type="EMBL" id="JACIFF010000001">
    <property type="protein sequence ID" value="MBB4077770.1"/>
    <property type="molecule type" value="Genomic_DNA"/>
</dbReference>
<evidence type="ECO:0000313" key="3">
    <source>
        <dbReference type="Proteomes" id="UP000576209"/>
    </source>
</evidence>
<evidence type="ECO:0000256" key="1">
    <source>
        <dbReference type="SAM" id="MobiDB-lite"/>
    </source>
</evidence>
<sequence length="379" mass="42059">MPPPGAPNPWSYTRNQRFGLLLLLILITAFYMISRAFASSSTTFASAKDPELLIAAARLRAIANKTPQPGESVESFRFNPNQVSVGELQRLGLSAKQAAAFTKFRDKRPFRHPDEIAKLYVLRPEQAHRLIGLAEIPAPKAPEARTKATATPPPAQRFPFDPNTLPADSLRLLGFTEWETNALLKYRSYRPVTFRRPTDLHRVSVLDSAKVNDLLDLITISQPNSPSPATIGAYPPANETSAPVDVNTAIDVNTATTEEWTRLPGIGPYRAEQIVAYRESLGGFARVEQVAATYGLPDSVYASIAPHLRWSPITRPLYINRATAAELGRHPLLKMRTAEIIVRYRDNHGPFASAEDLKKVRALSTENLDALLPYLNFDR</sequence>
<dbReference type="AlphaFoldDB" id="A0A840DXW0"/>
<gene>
    <name evidence="2" type="ORF">GGR28_000371</name>
</gene>
<dbReference type="PANTHER" id="PTHR21180:SF32">
    <property type="entry name" value="ENDONUCLEASE_EXONUCLEASE_PHOSPHATASE FAMILY DOMAIN-CONTAINING PROTEIN 1"/>
    <property type="match status" value="1"/>
</dbReference>
<protein>
    <submittedName>
        <fullName evidence="2">Competence ComEA-like helix-hairpin-helix protein</fullName>
    </submittedName>
</protein>
<dbReference type="SUPFAM" id="SSF47781">
    <property type="entry name" value="RuvA domain 2-like"/>
    <property type="match status" value="4"/>
</dbReference>
<dbReference type="RefSeq" id="WP_183494010.1">
    <property type="nucleotide sequence ID" value="NZ_JACIFF010000001.1"/>
</dbReference>
<keyword evidence="3" id="KW-1185">Reference proteome</keyword>
<dbReference type="Proteomes" id="UP000576209">
    <property type="component" value="Unassembled WGS sequence"/>
</dbReference>
<dbReference type="InterPro" id="IPR010994">
    <property type="entry name" value="RuvA_2-like"/>
</dbReference>
<reference evidence="2 3" key="1">
    <citation type="submission" date="2020-08" db="EMBL/GenBank/DDBJ databases">
        <title>Genomic Encyclopedia of Type Strains, Phase IV (KMG-IV): sequencing the most valuable type-strain genomes for metagenomic binning, comparative biology and taxonomic classification.</title>
        <authorList>
            <person name="Goeker M."/>
        </authorList>
    </citation>
    <scope>NUCLEOTIDE SEQUENCE [LARGE SCALE GENOMIC DNA]</scope>
    <source>
        <strain evidence="2 3">DSM 105137</strain>
    </source>
</reference>
<dbReference type="Gene3D" id="1.10.150.320">
    <property type="entry name" value="Photosystem II 12 kDa extrinsic protein"/>
    <property type="match status" value="1"/>
</dbReference>
<dbReference type="Gene3D" id="1.10.150.280">
    <property type="entry name" value="AF1531-like domain"/>
    <property type="match status" value="1"/>
</dbReference>
<organism evidence="2 3">
    <name type="scientific">Neolewinella aquimaris</name>
    <dbReference type="NCBI Taxonomy" id="1835722"/>
    <lineage>
        <taxon>Bacteria</taxon>
        <taxon>Pseudomonadati</taxon>
        <taxon>Bacteroidota</taxon>
        <taxon>Saprospiria</taxon>
        <taxon>Saprospirales</taxon>
        <taxon>Lewinellaceae</taxon>
        <taxon>Neolewinella</taxon>
    </lineage>
</organism>
<comment type="caution">
    <text evidence="2">The sequence shown here is derived from an EMBL/GenBank/DDBJ whole genome shotgun (WGS) entry which is preliminary data.</text>
</comment>
<dbReference type="Pfam" id="PF12836">
    <property type="entry name" value="HHH_3"/>
    <property type="match status" value="2"/>
</dbReference>
<accession>A0A840DXW0</accession>
<dbReference type="PANTHER" id="PTHR21180">
    <property type="entry name" value="ENDONUCLEASE/EXONUCLEASE/PHOSPHATASE FAMILY DOMAIN-CONTAINING PROTEIN 1"/>
    <property type="match status" value="1"/>
</dbReference>
<feature type="region of interest" description="Disordered" evidence="1">
    <location>
        <begin position="141"/>
        <end position="162"/>
    </location>
</feature>
<name>A0A840DXW0_9BACT</name>
<evidence type="ECO:0000313" key="2">
    <source>
        <dbReference type="EMBL" id="MBB4077770.1"/>
    </source>
</evidence>
<dbReference type="InterPro" id="IPR051675">
    <property type="entry name" value="Endo/Exo/Phosphatase_dom_1"/>
</dbReference>
<proteinExistence type="predicted"/>